<comment type="similarity">
    <text evidence="1 4 5">Belongs to the universal ribosomal protein uS8 family.</text>
</comment>
<reference evidence="6" key="1">
    <citation type="journal article" date="2014" name="BMC Genomics">
        <title>Six newly sequenced chloroplast genomes from prasinophyte green algae provide insights into the relationships among prasinophyte lineages and the diversity of streamlined genome architecture in picoplanktonic species.</title>
        <authorList>
            <person name="Lemieux C."/>
            <person name="Otis C."/>
            <person name="Turmel M."/>
        </authorList>
    </citation>
    <scope>NUCLEOTIDE SEQUENCE</scope>
</reference>
<comment type="function">
    <text evidence="4">One of the primary rRNA binding proteins, it binds directly to 16S rRNA central domain where it helps coordinate assembly of the platform of the 30S subunit.</text>
</comment>
<dbReference type="InterPro" id="IPR035987">
    <property type="entry name" value="Ribosomal_uS8_sf"/>
</dbReference>
<gene>
    <name evidence="4 6" type="primary">rps8</name>
</gene>
<keyword evidence="3 4" id="KW-0687">Ribonucleoprotein</keyword>
<geneLocation type="chloroplast" evidence="6"/>
<comment type="subunit">
    <text evidence="4">Part of the 30S ribosomal subunit.</text>
</comment>
<protein>
    <recommendedName>
        <fullName evidence="4">Small ribosomal subunit protein uS8c</fullName>
    </recommendedName>
</protein>
<evidence type="ECO:0000256" key="3">
    <source>
        <dbReference type="ARBA" id="ARBA00023274"/>
    </source>
</evidence>
<dbReference type="SUPFAM" id="SSF56047">
    <property type="entry name" value="Ribosomal protein S8"/>
    <property type="match status" value="1"/>
</dbReference>
<keyword evidence="6" id="KW-0150">Chloroplast</keyword>
<dbReference type="InterPro" id="IPR000630">
    <property type="entry name" value="Ribosomal_uS8"/>
</dbReference>
<dbReference type="HAMAP" id="MF_01302_B">
    <property type="entry name" value="Ribosomal_uS8_B"/>
    <property type="match status" value="1"/>
</dbReference>
<dbReference type="Pfam" id="PF00410">
    <property type="entry name" value="Ribosomal_S8"/>
    <property type="match status" value="1"/>
</dbReference>
<dbReference type="GO" id="GO:0003735">
    <property type="term" value="F:structural constituent of ribosome"/>
    <property type="evidence" value="ECO:0007669"/>
    <property type="project" value="InterPro"/>
</dbReference>
<keyword evidence="6" id="KW-0934">Plastid</keyword>
<dbReference type="EMBL" id="KJ746601">
    <property type="protein sequence ID" value="AID67811.1"/>
    <property type="molecule type" value="Genomic_DNA"/>
</dbReference>
<dbReference type="AlphaFoldDB" id="A0A088CJL6"/>
<dbReference type="InterPro" id="IPR047863">
    <property type="entry name" value="Ribosomal_uS8_CS"/>
</dbReference>
<dbReference type="GO" id="GO:0006412">
    <property type="term" value="P:translation"/>
    <property type="evidence" value="ECO:0007669"/>
    <property type="project" value="UniProtKB-UniRule"/>
</dbReference>
<dbReference type="GO" id="GO:0009507">
    <property type="term" value="C:chloroplast"/>
    <property type="evidence" value="ECO:0007669"/>
    <property type="project" value="UniProtKB-SubCell"/>
</dbReference>
<evidence type="ECO:0000256" key="1">
    <source>
        <dbReference type="ARBA" id="ARBA00006471"/>
    </source>
</evidence>
<organism evidence="6">
    <name type="scientific">Chloropicon primus</name>
    <dbReference type="NCBI Taxonomy" id="1764295"/>
    <lineage>
        <taxon>Eukaryota</taxon>
        <taxon>Viridiplantae</taxon>
        <taxon>Chlorophyta</taxon>
        <taxon>Chloropicophyceae</taxon>
        <taxon>Chloropicales</taxon>
        <taxon>Chloropicaceae</taxon>
        <taxon>Chloropicon</taxon>
    </lineage>
</organism>
<evidence type="ECO:0000256" key="5">
    <source>
        <dbReference type="RuleBase" id="RU003660"/>
    </source>
</evidence>
<dbReference type="FunFam" id="3.30.1490.10:FF:000001">
    <property type="entry name" value="30S ribosomal protein S8"/>
    <property type="match status" value="1"/>
</dbReference>
<evidence type="ECO:0000256" key="4">
    <source>
        <dbReference type="HAMAP-Rule" id="MF_01302"/>
    </source>
</evidence>
<dbReference type="PANTHER" id="PTHR11758">
    <property type="entry name" value="40S RIBOSOMAL PROTEIN S15A"/>
    <property type="match status" value="1"/>
</dbReference>
<dbReference type="Gene3D" id="3.30.1370.30">
    <property type="match status" value="1"/>
</dbReference>
<dbReference type="PROSITE" id="PS00053">
    <property type="entry name" value="RIBOSOMAL_S8"/>
    <property type="match status" value="1"/>
</dbReference>
<dbReference type="GO" id="GO:1990904">
    <property type="term" value="C:ribonucleoprotein complex"/>
    <property type="evidence" value="ECO:0007669"/>
    <property type="project" value="UniProtKB-KW"/>
</dbReference>
<keyword evidence="2 4" id="KW-0689">Ribosomal protein</keyword>
<dbReference type="GO" id="GO:0019843">
    <property type="term" value="F:rRNA binding"/>
    <property type="evidence" value="ECO:0007669"/>
    <property type="project" value="UniProtKB-UniRule"/>
</dbReference>
<accession>A0A088CJL6</accession>
<dbReference type="Gene3D" id="3.30.1490.10">
    <property type="match status" value="1"/>
</dbReference>
<proteinExistence type="inferred from homology"/>
<sequence length="133" mass="14926">MLKRQSSDSISAFFTQLRNGILARRKTICVPQTNLNWSLASLLLRENFIEGAFKISPKLEFFVVVLGERGAESKILNITRLSRPSKRVYIKSKKIPRILDGMGLVVLSTSEGLMTGQEARNKSLGGELLCEIW</sequence>
<keyword evidence="4" id="KW-0699">rRNA-binding</keyword>
<name>A0A088CJL6_9CHLO</name>
<dbReference type="GO" id="GO:0005840">
    <property type="term" value="C:ribosome"/>
    <property type="evidence" value="ECO:0007669"/>
    <property type="project" value="UniProtKB-KW"/>
</dbReference>
<evidence type="ECO:0000313" key="6">
    <source>
        <dbReference type="EMBL" id="AID67811.1"/>
    </source>
</evidence>
<comment type="subcellular location">
    <subcellularLocation>
        <location evidence="4">Plastid</location>
        <location evidence="4">Chloroplast</location>
    </subcellularLocation>
</comment>
<keyword evidence="4" id="KW-0694">RNA-binding</keyword>
<evidence type="ECO:0000256" key="2">
    <source>
        <dbReference type="ARBA" id="ARBA00022980"/>
    </source>
</evidence>